<dbReference type="KEGG" id="ptm:GSPATT00039160001"/>
<sequence length="63" mass="7665">MIFSKGLITIEIFVHFHKMLNFQIYNSTMNIQLPQWNINIEQRFYRLCYNNLINKITNIEELG</sequence>
<proteinExistence type="predicted"/>
<evidence type="ECO:0000313" key="3">
    <source>
        <dbReference type="Proteomes" id="UP000000600"/>
    </source>
</evidence>
<gene>
    <name evidence="2" type="ORF">GSPATT00022516001</name>
    <name evidence="1" type="ORF">GSPATT00039160001</name>
</gene>
<dbReference type="InParanoid" id="A0D128"/>
<reference evidence="1 3" key="1">
    <citation type="journal article" date="2006" name="Nature">
        <title>Global trends of whole-genome duplications revealed by the ciliate Paramecium tetraurelia.</title>
        <authorList>
            <consortium name="Genoscope"/>
            <person name="Aury J.-M."/>
            <person name="Jaillon O."/>
            <person name="Duret L."/>
            <person name="Noel B."/>
            <person name="Jubin C."/>
            <person name="Porcel B.M."/>
            <person name="Segurens B."/>
            <person name="Daubin V."/>
            <person name="Anthouard V."/>
            <person name="Aiach N."/>
            <person name="Arnaiz O."/>
            <person name="Billaut A."/>
            <person name="Beisson J."/>
            <person name="Blanc I."/>
            <person name="Bouhouche K."/>
            <person name="Camara F."/>
            <person name="Duharcourt S."/>
            <person name="Guigo R."/>
            <person name="Gogendeau D."/>
            <person name="Katinka M."/>
            <person name="Keller A.-M."/>
            <person name="Kissmehl R."/>
            <person name="Klotz C."/>
            <person name="Koll F."/>
            <person name="Le Moue A."/>
            <person name="Lepere C."/>
            <person name="Malinsky S."/>
            <person name="Nowacki M."/>
            <person name="Nowak J.K."/>
            <person name="Plattner H."/>
            <person name="Poulain J."/>
            <person name="Ruiz F."/>
            <person name="Serrano V."/>
            <person name="Zagulski M."/>
            <person name="Dessen P."/>
            <person name="Betermier M."/>
            <person name="Weissenbach J."/>
            <person name="Scarpelli C."/>
            <person name="Schachter V."/>
            <person name="Sperling L."/>
            <person name="Meyer E."/>
            <person name="Cohen J."/>
            <person name="Wincker P."/>
        </authorList>
    </citation>
    <scope>NUCLEOTIDE SEQUENCE [LARGE SCALE GENOMIC DNA]</scope>
    <source>
        <strain evidence="1 3">Stock d4-2</strain>
    </source>
</reference>
<accession>A0D128</accession>
<dbReference type="AlphaFoldDB" id="A0D128"/>
<evidence type="ECO:0000313" key="2">
    <source>
        <dbReference type="EMBL" id="CAK89345.1"/>
    </source>
</evidence>
<keyword evidence="3" id="KW-1185">Reference proteome</keyword>
<organism evidence="1 3">
    <name type="scientific">Paramecium tetraurelia</name>
    <dbReference type="NCBI Taxonomy" id="5888"/>
    <lineage>
        <taxon>Eukaryota</taxon>
        <taxon>Sar</taxon>
        <taxon>Alveolata</taxon>
        <taxon>Ciliophora</taxon>
        <taxon>Intramacronucleata</taxon>
        <taxon>Oligohymenophorea</taxon>
        <taxon>Peniculida</taxon>
        <taxon>Parameciidae</taxon>
        <taxon>Paramecium</taxon>
    </lineage>
</organism>
<reference evidence="1" key="2">
    <citation type="submission" date="2006-03" db="EMBL/GenBank/DDBJ databases">
        <authorList>
            <consortium name="Genoscope"/>
        </authorList>
    </citation>
    <scope>NUCLEOTIDE SEQUENCE</scope>
    <source>
        <strain evidence="1">Stock d4-2</strain>
    </source>
</reference>
<protein>
    <submittedName>
        <fullName evidence="1">Chromosome undetermined scaffold_332, whole genome shotgun sequence</fullName>
    </submittedName>
    <submittedName>
        <fullName evidence="2">Chromosome undetermined scaffold_74, whole genome shotgun sequence</fullName>
    </submittedName>
</protein>
<dbReference type="GeneID" id="5042527"/>
<dbReference type="EMBL" id="CT868654">
    <property type="protein sequence ID" value="CAK89345.1"/>
    <property type="molecule type" value="Genomic_DNA"/>
</dbReference>
<evidence type="ECO:0000313" key="1">
    <source>
        <dbReference type="EMBL" id="CAK76745.1"/>
    </source>
</evidence>
<dbReference type="KEGG" id="ptm:GSPATT00022516001"/>
<name>A0D128_PARTE</name>
<dbReference type="RefSeq" id="XP_001456742.1">
    <property type="nucleotide sequence ID" value="XM_001456705.1"/>
</dbReference>
<dbReference type="EMBL" id="CT868244">
    <property type="protein sequence ID" value="CAK76745.1"/>
    <property type="molecule type" value="Genomic_DNA"/>
</dbReference>
<dbReference type="GeneID" id="5029926"/>
<dbReference type="Proteomes" id="UP000000600">
    <property type="component" value="Unassembled WGS sequence"/>
</dbReference>
<dbReference type="HOGENOM" id="CLU_2890612_0_0_1"/>
<dbReference type="RefSeq" id="XP_001444142.1">
    <property type="nucleotide sequence ID" value="XM_001444105.1"/>
</dbReference>